<dbReference type="AlphaFoldDB" id="A0A9D1NFW3"/>
<dbReference type="PANTHER" id="PTHR21666:SF289">
    <property type="entry name" value="L-ALA--D-GLU ENDOPEPTIDASE"/>
    <property type="match status" value="1"/>
</dbReference>
<dbReference type="SUPFAM" id="SSF52540">
    <property type="entry name" value="P-loop containing nucleoside triphosphate hydrolases"/>
    <property type="match status" value="1"/>
</dbReference>
<proteinExistence type="predicted"/>
<dbReference type="SUPFAM" id="SSF51261">
    <property type="entry name" value="Duplicated hybrid motif"/>
    <property type="match status" value="1"/>
</dbReference>
<evidence type="ECO:0000259" key="2">
    <source>
        <dbReference type="Pfam" id="PF01551"/>
    </source>
</evidence>
<comment type="caution">
    <text evidence="3">The sequence shown here is derived from an EMBL/GenBank/DDBJ whole genome shotgun (WGS) entry which is preliminary data.</text>
</comment>
<dbReference type="PANTHER" id="PTHR21666">
    <property type="entry name" value="PEPTIDASE-RELATED"/>
    <property type="match status" value="1"/>
</dbReference>
<reference evidence="3" key="2">
    <citation type="journal article" date="2021" name="PeerJ">
        <title>Extensive microbial diversity within the chicken gut microbiome revealed by metagenomics and culture.</title>
        <authorList>
            <person name="Gilroy R."/>
            <person name="Ravi A."/>
            <person name="Getino M."/>
            <person name="Pursley I."/>
            <person name="Horton D.L."/>
            <person name="Alikhan N.F."/>
            <person name="Baker D."/>
            <person name="Gharbi K."/>
            <person name="Hall N."/>
            <person name="Watson M."/>
            <person name="Adriaenssens E.M."/>
            <person name="Foster-Nyarko E."/>
            <person name="Jarju S."/>
            <person name="Secka A."/>
            <person name="Antonio M."/>
            <person name="Oren A."/>
            <person name="Chaudhuri R.R."/>
            <person name="La Ragione R."/>
            <person name="Hildebrand F."/>
            <person name="Pallen M.J."/>
        </authorList>
    </citation>
    <scope>NUCLEOTIDE SEQUENCE</scope>
    <source>
        <strain evidence="3">CHK186-9395</strain>
    </source>
</reference>
<name>A0A9D1NFW3_9FIRM</name>
<reference evidence="3" key="1">
    <citation type="submission" date="2020-10" db="EMBL/GenBank/DDBJ databases">
        <authorList>
            <person name="Gilroy R."/>
        </authorList>
    </citation>
    <scope>NUCLEOTIDE SEQUENCE</scope>
    <source>
        <strain evidence="3">CHK186-9395</strain>
    </source>
</reference>
<accession>A0A9D1NFW3</accession>
<sequence length="388" mass="45115">MKNLLFIIGPDGVGKYEACRKLIDEYKIRDLLVLDVNMYLHRKHYKCQSGQDFNTWLSQFSETEISQMLLSELKARLEVVENYINNVIITGNLSYNQVKEISFRTNNFKHKFLFVDCTKELLYRNLSLKSMYEINLENFLSNLDGLYRTKFNPLIELAKKHNLYYCKKNALDKVEQLIADVLGYNVDKGKEIIEDYNWPIEPRYIVTAHDKYGLRPIHMILGKAKFHSGFDIVARTLTPVKASIGGVVTYSGLDERILSGQSKWNERYGNMVETVDNYGRKELYAHLRQPLVKEGVFVKESDVIGLSGCSGGARVPHLHFEVRKYNIDHSGKNNTIDPLHLLPKRDLDKLTEHFDEDIYKEVWEKMLKNPYGITDKEIPYADSKDLIR</sequence>
<dbReference type="CDD" id="cd12797">
    <property type="entry name" value="M23_peptidase"/>
    <property type="match status" value="1"/>
</dbReference>
<keyword evidence="1" id="KW-0732">Signal</keyword>
<dbReference type="InterPro" id="IPR016047">
    <property type="entry name" value="M23ase_b-sheet_dom"/>
</dbReference>
<dbReference type="Gene3D" id="3.40.50.300">
    <property type="entry name" value="P-loop containing nucleotide triphosphate hydrolases"/>
    <property type="match status" value="1"/>
</dbReference>
<protein>
    <submittedName>
        <fullName evidence="3">M23 family metallopeptidase</fullName>
    </submittedName>
</protein>
<dbReference type="Proteomes" id="UP000886861">
    <property type="component" value="Unassembled WGS sequence"/>
</dbReference>
<evidence type="ECO:0000313" key="4">
    <source>
        <dbReference type="Proteomes" id="UP000886861"/>
    </source>
</evidence>
<dbReference type="Gene3D" id="2.70.70.10">
    <property type="entry name" value="Glucose Permease (Domain IIA)"/>
    <property type="match status" value="1"/>
</dbReference>
<dbReference type="EMBL" id="DVOJ01000015">
    <property type="protein sequence ID" value="HIV01786.1"/>
    <property type="molecule type" value="Genomic_DNA"/>
</dbReference>
<dbReference type="GO" id="GO:0004222">
    <property type="term" value="F:metalloendopeptidase activity"/>
    <property type="evidence" value="ECO:0007669"/>
    <property type="project" value="TreeGrafter"/>
</dbReference>
<feature type="domain" description="M23ase beta-sheet core" evidence="2">
    <location>
        <begin position="225"/>
        <end position="325"/>
    </location>
</feature>
<dbReference type="InterPro" id="IPR050570">
    <property type="entry name" value="Cell_wall_metabolism_enzyme"/>
</dbReference>
<dbReference type="InterPro" id="IPR011055">
    <property type="entry name" value="Dup_hybrid_motif"/>
</dbReference>
<evidence type="ECO:0000256" key="1">
    <source>
        <dbReference type="ARBA" id="ARBA00022729"/>
    </source>
</evidence>
<organism evidence="3 4">
    <name type="scientific">Candidatus Caccopulliclostridium gallistercoris</name>
    <dbReference type="NCBI Taxonomy" id="2840719"/>
    <lineage>
        <taxon>Bacteria</taxon>
        <taxon>Bacillati</taxon>
        <taxon>Bacillota</taxon>
        <taxon>Clostridia</taxon>
        <taxon>Candidatus Caccopulliclostridium</taxon>
    </lineage>
</organism>
<evidence type="ECO:0000313" key="3">
    <source>
        <dbReference type="EMBL" id="HIV01786.1"/>
    </source>
</evidence>
<gene>
    <name evidence="3" type="ORF">IAA62_04460</name>
</gene>
<dbReference type="Pfam" id="PF01551">
    <property type="entry name" value="Peptidase_M23"/>
    <property type="match status" value="1"/>
</dbReference>
<dbReference type="InterPro" id="IPR027417">
    <property type="entry name" value="P-loop_NTPase"/>
</dbReference>